<dbReference type="AlphaFoldDB" id="A0AAW0T7I1"/>
<feature type="region of interest" description="Disordered" evidence="1">
    <location>
        <begin position="1"/>
        <end position="28"/>
    </location>
</feature>
<dbReference type="EMBL" id="JARAKH010000038">
    <property type="protein sequence ID" value="KAK8382742.1"/>
    <property type="molecule type" value="Genomic_DNA"/>
</dbReference>
<proteinExistence type="predicted"/>
<name>A0AAW0T7I1_SCYPA</name>
<gene>
    <name evidence="2" type="ORF">O3P69_011350</name>
</gene>
<accession>A0AAW0T7I1</accession>
<dbReference type="Proteomes" id="UP001487740">
    <property type="component" value="Unassembled WGS sequence"/>
</dbReference>
<protein>
    <submittedName>
        <fullName evidence="2">Uncharacterized protein</fullName>
    </submittedName>
</protein>
<sequence>METRSGADQRSRRERKADKGQWTPGLSRDGLCAAVPPLTLSSYSTPLIQVPAGPRIWRPGRNRIWLQRQFSHNH</sequence>
<reference evidence="2 3" key="1">
    <citation type="submission" date="2023-03" db="EMBL/GenBank/DDBJ databases">
        <title>High-quality genome of Scylla paramamosain provides insights in environmental adaptation.</title>
        <authorList>
            <person name="Zhang L."/>
        </authorList>
    </citation>
    <scope>NUCLEOTIDE SEQUENCE [LARGE SCALE GENOMIC DNA]</scope>
    <source>
        <strain evidence="2">LZ_2023a</strain>
        <tissue evidence="2">Muscle</tissue>
    </source>
</reference>
<evidence type="ECO:0000256" key="1">
    <source>
        <dbReference type="SAM" id="MobiDB-lite"/>
    </source>
</evidence>
<feature type="compositionally biased region" description="Basic and acidic residues" evidence="1">
    <location>
        <begin position="1"/>
        <end position="19"/>
    </location>
</feature>
<organism evidence="2 3">
    <name type="scientific">Scylla paramamosain</name>
    <name type="common">Mud crab</name>
    <dbReference type="NCBI Taxonomy" id="85552"/>
    <lineage>
        <taxon>Eukaryota</taxon>
        <taxon>Metazoa</taxon>
        <taxon>Ecdysozoa</taxon>
        <taxon>Arthropoda</taxon>
        <taxon>Crustacea</taxon>
        <taxon>Multicrustacea</taxon>
        <taxon>Malacostraca</taxon>
        <taxon>Eumalacostraca</taxon>
        <taxon>Eucarida</taxon>
        <taxon>Decapoda</taxon>
        <taxon>Pleocyemata</taxon>
        <taxon>Brachyura</taxon>
        <taxon>Eubrachyura</taxon>
        <taxon>Portunoidea</taxon>
        <taxon>Portunidae</taxon>
        <taxon>Portuninae</taxon>
        <taxon>Scylla</taxon>
    </lineage>
</organism>
<evidence type="ECO:0000313" key="2">
    <source>
        <dbReference type="EMBL" id="KAK8382742.1"/>
    </source>
</evidence>
<keyword evidence="3" id="KW-1185">Reference proteome</keyword>
<evidence type="ECO:0000313" key="3">
    <source>
        <dbReference type="Proteomes" id="UP001487740"/>
    </source>
</evidence>
<comment type="caution">
    <text evidence="2">The sequence shown here is derived from an EMBL/GenBank/DDBJ whole genome shotgun (WGS) entry which is preliminary data.</text>
</comment>